<feature type="domain" description="Glycosyltransferase 2-like" evidence="1">
    <location>
        <begin position="505"/>
        <end position="671"/>
    </location>
</feature>
<dbReference type="Gene3D" id="3.90.550.10">
    <property type="entry name" value="Spore Coat Polysaccharide Biosynthesis Protein SpsA, Chain A"/>
    <property type="match status" value="2"/>
</dbReference>
<dbReference type="InterPro" id="IPR029044">
    <property type="entry name" value="Nucleotide-diphossugar_trans"/>
</dbReference>
<reference evidence="2" key="1">
    <citation type="submission" date="2018-05" db="EMBL/GenBank/DDBJ databases">
        <authorList>
            <person name="Lanie J.A."/>
            <person name="Ng W.-L."/>
            <person name="Kazmierczak K.M."/>
            <person name="Andrzejewski T.M."/>
            <person name="Davidsen T.M."/>
            <person name="Wayne K.J."/>
            <person name="Tettelin H."/>
            <person name="Glass J.I."/>
            <person name="Rusch D."/>
            <person name="Podicherti R."/>
            <person name="Tsui H.-C.T."/>
            <person name="Winkler M.E."/>
        </authorList>
    </citation>
    <scope>NUCLEOTIDE SEQUENCE</scope>
</reference>
<dbReference type="EMBL" id="UINC01000927">
    <property type="protein sequence ID" value="SUZ63935.1"/>
    <property type="molecule type" value="Genomic_DNA"/>
</dbReference>
<feature type="non-terminal residue" evidence="2">
    <location>
        <position position="1"/>
    </location>
</feature>
<sequence length="770" mass="86465">VCSNSERNLIEALGHQAAIHVVRPPQIRFPASTGTRPLLLAAPHREFGEPDLASIRYFIEHIAPLLDPSINQPLLVTERDFGAWHHLTHDIEIVERDGPLVDVLQQASMIVLPRTIGPTAWTQLLAARTVGIPIVATPQAVGHVDDPHQWDLEIVHDSDIGSAILRAATRRRSPARPAAEATGLQEALNALDVVPAAHEPEISEWLTSSSPGRRHRMDLKQYRRSLIEAQADPDTDPGTQLENRPLISILTPVYNTPLDVLKETVASVRTQTYERWQLCLVDDCSDDDAIRTLCGQFASSDSRILFVERNENGGIADATNTAFDVAEGEYVALLDHDDLLRPDALTEVVRAINEFPEVEFLYSDEDKLFADGSYDHSYAKSGWSPDLHLSYNYVCHFAVFSRDLVNRIGGWRRGFDGAQDYDLALRVTESTNRIVHIPRNLYHWRVLPGSTSGGVDEKSDAWAAGQRALTSALERRRIDGKIEEGIDPGTYNVRYPVTGRPRVGVIIPTRDRYELISRCVSGIAESTSWPEVEVMVINNESTDCDTLKWMDEHDGPVIDYPHQFSYARMMNLAAEQIDCDLLLFLNCDITITDQDWIDVMIGHAQQRRVGAVGARLSFPDGRIQHEGITVGVGGVAVNTNSRGYFSIGNIARNSWALTAACLMVRTDVFWEVGGFEERLRVAFNDVDLTMRIHQLGYDLVYQPHAALHHQESALRGTLHPPEDEDFFKERWGDPLNQDDPYYNPRLSRHAQYYFADEVKQVWLPRGHPLA</sequence>
<protein>
    <recommendedName>
        <fullName evidence="1">Glycosyltransferase 2-like domain-containing protein</fullName>
    </recommendedName>
</protein>
<dbReference type="SUPFAM" id="SSF53448">
    <property type="entry name" value="Nucleotide-diphospho-sugar transferases"/>
    <property type="match status" value="2"/>
</dbReference>
<name>A0A381PAD1_9ZZZZ</name>
<dbReference type="AlphaFoldDB" id="A0A381PAD1"/>
<accession>A0A381PAD1</accession>
<evidence type="ECO:0000313" key="2">
    <source>
        <dbReference type="EMBL" id="SUZ63935.1"/>
    </source>
</evidence>
<feature type="domain" description="Glycosyltransferase 2-like" evidence="1">
    <location>
        <begin position="248"/>
        <end position="408"/>
    </location>
</feature>
<dbReference type="InterPro" id="IPR001173">
    <property type="entry name" value="Glyco_trans_2-like"/>
</dbReference>
<dbReference type="PANTHER" id="PTHR43179:SF7">
    <property type="entry name" value="RHAMNOSYLTRANSFERASE WBBL"/>
    <property type="match status" value="1"/>
</dbReference>
<proteinExistence type="predicted"/>
<dbReference type="CDD" id="cd04184">
    <property type="entry name" value="GT2_RfbC_Mx_like"/>
    <property type="match status" value="1"/>
</dbReference>
<organism evidence="2">
    <name type="scientific">marine metagenome</name>
    <dbReference type="NCBI Taxonomy" id="408172"/>
    <lineage>
        <taxon>unclassified sequences</taxon>
        <taxon>metagenomes</taxon>
        <taxon>ecological metagenomes</taxon>
    </lineage>
</organism>
<evidence type="ECO:0000259" key="1">
    <source>
        <dbReference type="Pfam" id="PF00535"/>
    </source>
</evidence>
<dbReference type="GO" id="GO:0016757">
    <property type="term" value="F:glycosyltransferase activity"/>
    <property type="evidence" value="ECO:0007669"/>
    <property type="project" value="UniProtKB-KW"/>
</dbReference>
<dbReference type="PANTHER" id="PTHR43179">
    <property type="entry name" value="RHAMNOSYLTRANSFERASE WBBL"/>
    <property type="match status" value="1"/>
</dbReference>
<gene>
    <name evidence="2" type="ORF">METZ01_LOCUS16789</name>
</gene>
<dbReference type="Pfam" id="PF00535">
    <property type="entry name" value="Glycos_transf_2"/>
    <property type="match status" value="2"/>
</dbReference>